<protein>
    <submittedName>
        <fullName evidence="1">Uncharacterized protein</fullName>
    </submittedName>
</protein>
<reference evidence="1 2" key="1">
    <citation type="submission" date="2011-04" db="EMBL/GenBank/DDBJ databases">
        <title>The Genome Sequence of Clostridium citroniae WAL-19142.</title>
        <authorList>
            <consortium name="The Broad Institute Genome Sequencing Platform"/>
            <person name="Earl A."/>
            <person name="Ward D."/>
            <person name="Feldgarden M."/>
            <person name="Gevers D."/>
            <person name="Warren Y.A."/>
            <person name="Tyrrell K.L."/>
            <person name="Citron D.M."/>
            <person name="Goldstein E.J."/>
            <person name="Daigneault M."/>
            <person name="Allen-Vercoe E."/>
            <person name="Young S.K."/>
            <person name="Zeng Q."/>
            <person name="Gargeya S."/>
            <person name="Fitzgerald M."/>
            <person name="Haas B."/>
            <person name="Abouelleil A."/>
            <person name="Alvarado L."/>
            <person name="Arachchi H.M."/>
            <person name="Berlin A."/>
            <person name="Brown A."/>
            <person name="Chapman S.B."/>
            <person name="Chen Z."/>
            <person name="Dunbar C."/>
            <person name="Freedman E."/>
            <person name="Gearin G."/>
            <person name="Gellesch M."/>
            <person name="Goldberg J."/>
            <person name="Griggs A."/>
            <person name="Gujja S."/>
            <person name="Heilman E.R."/>
            <person name="Heiman D."/>
            <person name="Howarth C."/>
            <person name="Larson L."/>
            <person name="Lui A."/>
            <person name="MacDonald P.J."/>
            <person name="Mehta T."/>
            <person name="Montmayeur A."/>
            <person name="Murphy C."/>
            <person name="Neiman D."/>
            <person name="Pearson M."/>
            <person name="Priest M."/>
            <person name="Roberts A."/>
            <person name="Saif S."/>
            <person name="Shea T."/>
            <person name="Shenoy N."/>
            <person name="Sisk P."/>
            <person name="Stolte C."/>
            <person name="Sykes S."/>
            <person name="White J."/>
            <person name="Yandava C."/>
            <person name="Wortman J."/>
            <person name="Nusbaum C."/>
            <person name="Birren B."/>
        </authorList>
    </citation>
    <scope>NUCLEOTIDE SEQUENCE [LARGE SCALE GENOMIC DNA]</scope>
    <source>
        <strain evidence="1 2">WAL-19142</strain>
    </source>
</reference>
<proteinExistence type="predicted"/>
<dbReference type="EMBL" id="ADLK01000024">
    <property type="protein sequence ID" value="KMW18265.1"/>
    <property type="molecule type" value="Genomic_DNA"/>
</dbReference>
<dbReference type="AlphaFoldDB" id="A0A0J9ER01"/>
<name>A0A0J9ER01_9FIRM</name>
<accession>A0A0J9ER01</accession>
<gene>
    <name evidence="1" type="ORF">HMPREF9470_03175</name>
</gene>
<organism evidence="1 2">
    <name type="scientific">[Clostridium] citroniae WAL-19142</name>
    <dbReference type="NCBI Taxonomy" id="742734"/>
    <lineage>
        <taxon>Bacteria</taxon>
        <taxon>Bacillati</taxon>
        <taxon>Bacillota</taxon>
        <taxon>Clostridia</taxon>
        <taxon>Lachnospirales</taxon>
        <taxon>Lachnospiraceae</taxon>
        <taxon>Enterocloster</taxon>
    </lineage>
</organism>
<sequence length="37" mass="4374">MVLAEGKKINLLKSEILTILEQNYNKPLEEIFNRRKS</sequence>
<evidence type="ECO:0000313" key="2">
    <source>
        <dbReference type="Proteomes" id="UP000037392"/>
    </source>
</evidence>
<dbReference type="Proteomes" id="UP000037392">
    <property type="component" value="Unassembled WGS sequence"/>
</dbReference>
<comment type="caution">
    <text evidence="1">The sequence shown here is derived from an EMBL/GenBank/DDBJ whole genome shotgun (WGS) entry which is preliminary data.</text>
</comment>
<evidence type="ECO:0000313" key="1">
    <source>
        <dbReference type="EMBL" id="KMW18265.1"/>
    </source>
</evidence>
<dbReference type="PATRIC" id="fig|742734.4.peg.3401"/>